<accession>A0AAN5CSM2</accession>
<reference evidence="4" key="1">
    <citation type="submission" date="2022-10" db="EMBL/GenBank/DDBJ databases">
        <title>Genome assembly of Pristionchus species.</title>
        <authorList>
            <person name="Yoshida K."/>
            <person name="Sommer R.J."/>
        </authorList>
    </citation>
    <scope>NUCLEOTIDE SEQUENCE [LARGE SCALE GENOMIC DNA]</scope>
    <source>
        <strain evidence="4">RS5460</strain>
    </source>
</reference>
<dbReference type="EMBL" id="BTRK01000004">
    <property type="protein sequence ID" value="GMR49820.1"/>
    <property type="molecule type" value="Genomic_DNA"/>
</dbReference>
<feature type="non-terminal residue" evidence="3">
    <location>
        <position position="132"/>
    </location>
</feature>
<gene>
    <name evidence="3" type="ORF">PMAYCL1PPCAC_20015</name>
</gene>
<feature type="compositionally biased region" description="Polar residues" evidence="1">
    <location>
        <begin position="57"/>
        <end position="69"/>
    </location>
</feature>
<dbReference type="Proteomes" id="UP001328107">
    <property type="component" value="Unassembled WGS sequence"/>
</dbReference>
<evidence type="ECO:0000313" key="4">
    <source>
        <dbReference type="Proteomes" id="UP001328107"/>
    </source>
</evidence>
<evidence type="ECO:0000256" key="2">
    <source>
        <dbReference type="SAM" id="Phobius"/>
    </source>
</evidence>
<dbReference type="AlphaFoldDB" id="A0AAN5CSM2"/>
<feature type="transmembrane region" description="Helical" evidence="2">
    <location>
        <begin position="102"/>
        <end position="128"/>
    </location>
</feature>
<feature type="region of interest" description="Disordered" evidence="1">
    <location>
        <begin position="1"/>
        <end position="98"/>
    </location>
</feature>
<keyword evidence="2" id="KW-1133">Transmembrane helix</keyword>
<feature type="non-terminal residue" evidence="3">
    <location>
        <position position="1"/>
    </location>
</feature>
<feature type="compositionally biased region" description="Basic residues" evidence="1">
    <location>
        <begin position="85"/>
        <end position="98"/>
    </location>
</feature>
<proteinExistence type="predicted"/>
<name>A0AAN5CSM2_9BILA</name>
<keyword evidence="2" id="KW-0472">Membrane</keyword>
<organism evidence="3 4">
    <name type="scientific">Pristionchus mayeri</name>
    <dbReference type="NCBI Taxonomy" id="1317129"/>
    <lineage>
        <taxon>Eukaryota</taxon>
        <taxon>Metazoa</taxon>
        <taxon>Ecdysozoa</taxon>
        <taxon>Nematoda</taxon>
        <taxon>Chromadorea</taxon>
        <taxon>Rhabditida</taxon>
        <taxon>Rhabditina</taxon>
        <taxon>Diplogasteromorpha</taxon>
        <taxon>Diplogasteroidea</taxon>
        <taxon>Neodiplogasteridae</taxon>
        <taxon>Pristionchus</taxon>
    </lineage>
</organism>
<sequence length="132" mass="14252">SSPPSHPGMVDTQGHMMADVIRRRHEERLQAGGTEIDKDNVSQTGAGGETQAAPGTDTGTQTANTPTKTQEGEDGEGGEGYGIQRQKKRDRRDKYRGKKSHLMISLICCILAIVCLILSVVDFVAMAVEINK</sequence>
<evidence type="ECO:0000313" key="3">
    <source>
        <dbReference type="EMBL" id="GMR49820.1"/>
    </source>
</evidence>
<comment type="caution">
    <text evidence="3">The sequence shown here is derived from an EMBL/GenBank/DDBJ whole genome shotgun (WGS) entry which is preliminary data.</text>
</comment>
<keyword evidence="2" id="KW-0812">Transmembrane</keyword>
<feature type="compositionally biased region" description="Basic and acidic residues" evidence="1">
    <location>
        <begin position="20"/>
        <end position="40"/>
    </location>
</feature>
<evidence type="ECO:0000256" key="1">
    <source>
        <dbReference type="SAM" id="MobiDB-lite"/>
    </source>
</evidence>
<keyword evidence="4" id="KW-1185">Reference proteome</keyword>
<protein>
    <submittedName>
        <fullName evidence="3">Uncharacterized protein</fullName>
    </submittedName>
</protein>